<evidence type="ECO:0000256" key="4">
    <source>
        <dbReference type="ARBA" id="ARBA00023316"/>
    </source>
</evidence>
<keyword evidence="9" id="KW-1185">Reference proteome</keyword>
<dbReference type="GO" id="GO:0019867">
    <property type="term" value="C:outer membrane"/>
    <property type="evidence" value="ECO:0007669"/>
    <property type="project" value="InterPro"/>
</dbReference>
<sequence>MKVKIFLVVGLIFLIGMTGCQKPQILVPSPPEPQTQVPPKQAPPESQIQEKELPPAPEKRDYSRQLSPGERSLRKITDPAEIPDFTEACEDLSNLEMAIHNSLNYLKKPSSKQFFPSGEVQHQQMEESLKAFAELINSGHRGAELNTLLREQFDVYTSVGCDGKGTVLFTGYFTPIFDGSRESSERFKYPLYSQPEDLVKDPEGNILGRRTGDEMTPYPPRAEIESTGMLKGREIMWLDDPFKVFIVHVQGSAKIRQPDGSLIGIGYAANNGHPYKSISQKMIADGKISKDRMSLSSMIEYFKAHPDEVSEYTSLNPRFVFFRIEDGQPRGSLNEPVIPLRTIATDKSIFPRAGLTFISTTLPRAMGGNVSQEPYLGFALDQDAGGAIRAPGRCDVYMGQGDTAGKLAGQTYREGRLYYLFLKPEYQAVSPDEQPAAEETEGEEAVAEPESGG</sequence>
<dbReference type="RefSeq" id="WP_093884073.1">
    <property type="nucleotide sequence ID" value="NZ_FOBS01000020.1"/>
</dbReference>
<evidence type="ECO:0000313" key="8">
    <source>
        <dbReference type="EMBL" id="SEM53462.1"/>
    </source>
</evidence>
<feature type="compositionally biased region" description="Basic and acidic residues" evidence="6">
    <location>
        <begin position="48"/>
        <end position="63"/>
    </location>
</feature>
<evidence type="ECO:0000256" key="5">
    <source>
        <dbReference type="ARBA" id="ARBA00030918"/>
    </source>
</evidence>
<dbReference type="PANTHER" id="PTHR30124">
    <property type="entry name" value="MEMBRANE-BOUND LYTIC MUREIN TRANSGLYCOSYLASE A"/>
    <property type="match status" value="1"/>
</dbReference>
<dbReference type="Gene3D" id="2.40.40.10">
    <property type="entry name" value="RlpA-like domain"/>
    <property type="match status" value="1"/>
</dbReference>
<dbReference type="InterPro" id="IPR005300">
    <property type="entry name" value="MltA_B"/>
</dbReference>
<dbReference type="GO" id="GO:0009253">
    <property type="term" value="P:peptidoglycan catabolic process"/>
    <property type="evidence" value="ECO:0007669"/>
    <property type="project" value="TreeGrafter"/>
</dbReference>
<keyword evidence="3" id="KW-0456">Lyase</keyword>
<dbReference type="SMART" id="SM00925">
    <property type="entry name" value="MltA"/>
    <property type="match status" value="1"/>
</dbReference>
<evidence type="ECO:0000256" key="6">
    <source>
        <dbReference type="SAM" id="MobiDB-lite"/>
    </source>
</evidence>
<accession>A0A1H7Z4D1</accession>
<dbReference type="CDD" id="cd14668">
    <property type="entry name" value="mlta_B"/>
    <property type="match status" value="1"/>
</dbReference>
<dbReference type="PANTHER" id="PTHR30124:SF0">
    <property type="entry name" value="MEMBRANE-BOUND LYTIC MUREIN TRANSGLYCOSYLASE A"/>
    <property type="match status" value="1"/>
</dbReference>
<dbReference type="OrthoDB" id="9783686at2"/>
<protein>
    <recommendedName>
        <fullName evidence="2">peptidoglycan lytic exotransglycosylase</fullName>
        <ecNumber evidence="2">4.2.2.n1</ecNumber>
    </recommendedName>
    <alternativeName>
        <fullName evidence="5">Murein hydrolase A</fullName>
    </alternativeName>
</protein>
<name>A0A1H7Z4D1_9BACT</name>
<dbReference type="GO" id="GO:0004553">
    <property type="term" value="F:hydrolase activity, hydrolyzing O-glycosyl compounds"/>
    <property type="evidence" value="ECO:0007669"/>
    <property type="project" value="InterPro"/>
</dbReference>
<dbReference type="Gene3D" id="2.40.240.50">
    <property type="entry name" value="Barwin-like endoglucanases"/>
    <property type="match status" value="1"/>
</dbReference>
<evidence type="ECO:0000256" key="3">
    <source>
        <dbReference type="ARBA" id="ARBA00023239"/>
    </source>
</evidence>
<feature type="domain" description="Lytic transglycosylase MltA" evidence="7">
    <location>
        <begin position="176"/>
        <end position="323"/>
    </location>
</feature>
<dbReference type="STRING" id="43775.SAMN04489760_12040"/>
<dbReference type="CDD" id="cd14485">
    <property type="entry name" value="mltA_like_LT_A"/>
    <property type="match status" value="1"/>
</dbReference>
<dbReference type="EC" id="4.2.2.n1" evidence="2"/>
<proteinExistence type="predicted"/>
<evidence type="ECO:0000256" key="1">
    <source>
        <dbReference type="ARBA" id="ARBA00001420"/>
    </source>
</evidence>
<feature type="region of interest" description="Disordered" evidence="6">
    <location>
        <begin position="430"/>
        <end position="453"/>
    </location>
</feature>
<gene>
    <name evidence="8" type="ORF">SAMN04489760_12040</name>
</gene>
<dbReference type="GO" id="GO:0071555">
    <property type="term" value="P:cell wall organization"/>
    <property type="evidence" value="ECO:0007669"/>
    <property type="project" value="UniProtKB-KW"/>
</dbReference>
<dbReference type="Proteomes" id="UP000198744">
    <property type="component" value="Unassembled WGS sequence"/>
</dbReference>
<evidence type="ECO:0000259" key="7">
    <source>
        <dbReference type="SMART" id="SM00925"/>
    </source>
</evidence>
<evidence type="ECO:0000313" key="9">
    <source>
        <dbReference type="Proteomes" id="UP000198744"/>
    </source>
</evidence>
<keyword evidence="4" id="KW-0961">Cell wall biogenesis/degradation</keyword>
<dbReference type="InterPro" id="IPR036908">
    <property type="entry name" value="RlpA-like_sf"/>
</dbReference>
<evidence type="ECO:0000256" key="2">
    <source>
        <dbReference type="ARBA" id="ARBA00012587"/>
    </source>
</evidence>
<comment type="catalytic activity">
    <reaction evidence="1">
        <text>Exolytic cleavage of the (1-&gt;4)-beta-glycosidic linkage between N-acetylmuramic acid (MurNAc) and N-acetylglucosamine (GlcNAc) residues in peptidoglycan, from either the reducing or the non-reducing ends of the peptidoglycan chains, with concomitant formation of a 1,6-anhydrobond in the MurNAc residue.</text>
        <dbReference type="EC" id="4.2.2.n1"/>
    </reaction>
</comment>
<dbReference type="AlphaFoldDB" id="A0A1H7Z4D1"/>
<dbReference type="InterPro" id="IPR026044">
    <property type="entry name" value="MltA"/>
</dbReference>
<feature type="compositionally biased region" description="Acidic residues" evidence="6">
    <location>
        <begin position="435"/>
        <end position="447"/>
    </location>
</feature>
<feature type="region of interest" description="Disordered" evidence="6">
    <location>
        <begin position="200"/>
        <end position="219"/>
    </location>
</feature>
<reference evidence="8 9" key="1">
    <citation type="submission" date="2016-10" db="EMBL/GenBank/DDBJ databases">
        <authorList>
            <person name="de Groot N.N."/>
        </authorList>
    </citation>
    <scope>NUCLEOTIDE SEQUENCE [LARGE SCALE GENOMIC DNA]</scope>
    <source>
        <strain evidence="8 9">DSM 8423</strain>
    </source>
</reference>
<dbReference type="EMBL" id="FOBS01000020">
    <property type="protein sequence ID" value="SEM53462.1"/>
    <property type="molecule type" value="Genomic_DNA"/>
</dbReference>
<dbReference type="PIRSF" id="PIRSF019422">
    <property type="entry name" value="MltA"/>
    <property type="match status" value="1"/>
</dbReference>
<dbReference type="PROSITE" id="PS51257">
    <property type="entry name" value="PROKAR_LIPOPROTEIN"/>
    <property type="match status" value="1"/>
</dbReference>
<organism evidence="8 9">
    <name type="scientific">Syntrophus gentianae</name>
    <dbReference type="NCBI Taxonomy" id="43775"/>
    <lineage>
        <taxon>Bacteria</taxon>
        <taxon>Pseudomonadati</taxon>
        <taxon>Thermodesulfobacteriota</taxon>
        <taxon>Syntrophia</taxon>
        <taxon>Syntrophales</taxon>
        <taxon>Syntrophaceae</taxon>
        <taxon>Syntrophus</taxon>
    </lineage>
</organism>
<dbReference type="GO" id="GO:0008933">
    <property type="term" value="F:peptidoglycan lytic transglycosylase activity"/>
    <property type="evidence" value="ECO:0007669"/>
    <property type="project" value="TreeGrafter"/>
</dbReference>
<dbReference type="Pfam" id="PF03562">
    <property type="entry name" value="MltA"/>
    <property type="match status" value="1"/>
</dbReference>
<feature type="region of interest" description="Disordered" evidence="6">
    <location>
        <begin position="25"/>
        <end position="79"/>
    </location>
</feature>
<dbReference type="SUPFAM" id="SSF50685">
    <property type="entry name" value="Barwin-like endoglucanases"/>
    <property type="match status" value="1"/>
</dbReference>
<dbReference type="InterPro" id="IPR010611">
    <property type="entry name" value="3D_dom"/>
</dbReference>
<dbReference type="GO" id="GO:0009254">
    <property type="term" value="P:peptidoglycan turnover"/>
    <property type="evidence" value="ECO:0007669"/>
    <property type="project" value="InterPro"/>
</dbReference>
<dbReference type="Pfam" id="PF06725">
    <property type="entry name" value="3D"/>
    <property type="match status" value="1"/>
</dbReference>